<reference evidence="1 2" key="1">
    <citation type="journal article" date="2020" name="IScience">
        <title>Genome Sequencing of the Endangered Kingdonia uniflora (Circaeasteraceae, Ranunculales) Reveals Potential Mechanisms of Evolutionary Specialization.</title>
        <authorList>
            <person name="Sun Y."/>
            <person name="Deng T."/>
            <person name="Zhang A."/>
            <person name="Moore M.J."/>
            <person name="Landis J.B."/>
            <person name="Lin N."/>
            <person name="Zhang H."/>
            <person name="Zhang X."/>
            <person name="Huang J."/>
            <person name="Zhang X."/>
            <person name="Sun H."/>
            <person name="Wang H."/>
        </authorList>
    </citation>
    <scope>NUCLEOTIDE SEQUENCE [LARGE SCALE GENOMIC DNA]</scope>
    <source>
        <strain evidence="1">TB1705</strain>
        <tissue evidence="1">Leaf</tissue>
    </source>
</reference>
<organism evidence="1 2">
    <name type="scientific">Kingdonia uniflora</name>
    <dbReference type="NCBI Taxonomy" id="39325"/>
    <lineage>
        <taxon>Eukaryota</taxon>
        <taxon>Viridiplantae</taxon>
        <taxon>Streptophyta</taxon>
        <taxon>Embryophyta</taxon>
        <taxon>Tracheophyta</taxon>
        <taxon>Spermatophyta</taxon>
        <taxon>Magnoliopsida</taxon>
        <taxon>Ranunculales</taxon>
        <taxon>Circaeasteraceae</taxon>
        <taxon>Kingdonia</taxon>
    </lineage>
</organism>
<name>A0A7J7LD69_9MAGN</name>
<sequence length="71" mass="8255">MLNRRKTNCWEIPHILTTILSKPNTTFSSSSSLIYFLSSSNPENSRSIEYFFNACSLSLNLLEYRYREGVL</sequence>
<evidence type="ECO:0000313" key="2">
    <source>
        <dbReference type="Proteomes" id="UP000541444"/>
    </source>
</evidence>
<accession>A0A7J7LD69</accession>
<comment type="caution">
    <text evidence="1">The sequence shown here is derived from an EMBL/GenBank/DDBJ whole genome shotgun (WGS) entry which is preliminary data.</text>
</comment>
<gene>
    <name evidence="1" type="ORF">GIB67_010322</name>
</gene>
<dbReference type="Proteomes" id="UP000541444">
    <property type="component" value="Unassembled WGS sequence"/>
</dbReference>
<dbReference type="EMBL" id="JACGCM010002370">
    <property type="protein sequence ID" value="KAF6140492.1"/>
    <property type="molecule type" value="Genomic_DNA"/>
</dbReference>
<proteinExistence type="predicted"/>
<protein>
    <submittedName>
        <fullName evidence="1">Uncharacterized protein</fullName>
    </submittedName>
</protein>
<evidence type="ECO:0000313" key="1">
    <source>
        <dbReference type="EMBL" id="KAF6140492.1"/>
    </source>
</evidence>
<dbReference type="AlphaFoldDB" id="A0A7J7LD69"/>
<keyword evidence="2" id="KW-1185">Reference proteome</keyword>